<name>A0ABP7PZD5_9ACTN</name>
<evidence type="ECO:0000313" key="2">
    <source>
        <dbReference type="Proteomes" id="UP001500034"/>
    </source>
</evidence>
<protein>
    <submittedName>
        <fullName evidence="1">Uncharacterized protein</fullName>
    </submittedName>
</protein>
<dbReference type="EMBL" id="BAABCQ010000039">
    <property type="protein sequence ID" value="GAA3973929.1"/>
    <property type="molecule type" value="Genomic_DNA"/>
</dbReference>
<sequence>MTLKRMPDTTRWAGRPIAIEIRCAGKGGRCGRIRALAVEAPPGSDALMIVTTEGTTRQELVLESIVRDDFAGVLDGFRCDQQGHDLFLVGTPTGSTTWSSTDLGGKTRSVRQRLHEGEKIVTGGVGMEAARLRDAYEEYRRRGRAHTQTVRWTVGGPGTAEVPSIGARTP</sequence>
<evidence type="ECO:0000313" key="1">
    <source>
        <dbReference type="EMBL" id="GAA3973929.1"/>
    </source>
</evidence>
<reference evidence="2" key="1">
    <citation type="journal article" date="2019" name="Int. J. Syst. Evol. Microbiol.">
        <title>The Global Catalogue of Microorganisms (GCM) 10K type strain sequencing project: providing services to taxonomists for standard genome sequencing and annotation.</title>
        <authorList>
            <consortium name="The Broad Institute Genomics Platform"/>
            <consortium name="The Broad Institute Genome Sequencing Center for Infectious Disease"/>
            <person name="Wu L."/>
            <person name="Ma J."/>
        </authorList>
    </citation>
    <scope>NUCLEOTIDE SEQUENCE [LARGE SCALE GENOMIC DNA]</scope>
    <source>
        <strain evidence="2">JCM 17027</strain>
    </source>
</reference>
<proteinExistence type="predicted"/>
<accession>A0ABP7PZD5</accession>
<comment type="caution">
    <text evidence="1">The sequence shown here is derived from an EMBL/GenBank/DDBJ whole genome shotgun (WGS) entry which is preliminary data.</text>
</comment>
<organism evidence="1 2">
    <name type="scientific">Streptomyces marokkonensis</name>
    <dbReference type="NCBI Taxonomy" id="324855"/>
    <lineage>
        <taxon>Bacteria</taxon>
        <taxon>Bacillati</taxon>
        <taxon>Actinomycetota</taxon>
        <taxon>Actinomycetes</taxon>
        <taxon>Kitasatosporales</taxon>
        <taxon>Streptomycetaceae</taxon>
        <taxon>Streptomyces</taxon>
    </lineage>
</organism>
<dbReference type="Proteomes" id="UP001500034">
    <property type="component" value="Unassembled WGS sequence"/>
</dbReference>
<gene>
    <name evidence="1" type="ORF">GCM10022384_25540</name>
</gene>
<keyword evidence="2" id="KW-1185">Reference proteome</keyword>